<organism evidence="2 3">
    <name type="scientific">Adhaeribacter pallidiroseus</name>
    <dbReference type="NCBI Taxonomy" id="2072847"/>
    <lineage>
        <taxon>Bacteria</taxon>
        <taxon>Pseudomonadati</taxon>
        <taxon>Bacteroidota</taxon>
        <taxon>Cytophagia</taxon>
        <taxon>Cytophagales</taxon>
        <taxon>Hymenobacteraceae</taxon>
        <taxon>Adhaeribacter</taxon>
    </lineage>
</organism>
<name>A0A369QHA1_9BACT</name>
<evidence type="ECO:0000256" key="1">
    <source>
        <dbReference type="SAM" id="Phobius"/>
    </source>
</evidence>
<protein>
    <submittedName>
        <fullName evidence="2">Uncharacterized protein</fullName>
    </submittedName>
</protein>
<dbReference type="AlphaFoldDB" id="A0A369QHA1"/>
<sequence>MDHPYYSDFKKIITGLVNRNKLVNIYLIKFKHGLIFLTHNLSGPALLTLTINLIILFNLTQRLPHPHGYQRIRTVRTIA</sequence>
<gene>
    <name evidence="2" type="ORF">AHMF7616_02421</name>
</gene>
<evidence type="ECO:0000313" key="3">
    <source>
        <dbReference type="Proteomes" id="UP000253919"/>
    </source>
</evidence>
<keyword evidence="1" id="KW-1133">Transmembrane helix</keyword>
<evidence type="ECO:0000313" key="2">
    <source>
        <dbReference type="EMBL" id="RDC63812.1"/>
    </source>
</evidence>
<dbReference type="Proteomes" id="UP000253919">
    <property type="component" value="Unassembled WGS sequence"/>
</dbReference>
<feature type="transmembrane region" description="Helical" evidence="1">
    <location>
        <begin position="41"/>
        <end position="59"/>
    </location>
</feature>
<reference evidence="2 3" key="1">
    <citation type="submission" date="2018-04" db="EMBL/GenBank/DDBJ databases">
        <title>Adhaeribacter sp. HMF7616 genome sequencing and assembly.</title>
        <authorList>
            <person name="Kang H."/>
            <person name="Kang J."/>
            <person name="Cha I."/>
            <person name="Kim H."/>
            <person name="Joh K."/>
        </authorList>
    </citation>
    <scope>NUCLEOTIDE SEQUENCE [LARGE SCALE GENOMIC DNA]</scope>
    <source>
        <strain evidence="2 3">HMF7616</strain>
    </source>
</reference>
<proteinExistence type="predicted"/>
<keyword evidence="3" id="KW-1185">Reference proteome</keyword>
<keyword evidence="1" id="KW-0472">Membrane</keyword>
<accession>A0A369QHA1</accession>
<keyword evidence="1" id="KW-0812">Transmembrane</keyword>
<dbReference type="EMBL" id="QASA01000001">
    <property type="protein sequence ID" value="RDC63812.1"/>
    <property type="molecule type" value="Genomic_DNA"/>
</dbReference>
<comment type="caution">
    <text evidence="2">The sequence shown here is derived from an EMBL/GenBank/DDBJ whole genome shotgun (WGS) entry which is preliminary data.</text>
</comment>